<dbReference type="Pfam" id="PF13692">
    <property type="entry name" value="Glyco_trans_1_4"/>
    <property type="match status" value="1"/>
</dbReference>
<accession>A0ABU9AB69</accession>
<dbReference type="CDD" id="cd03794">
    <property type="entry name" value="GT4_WbuB-like"/>
    <property type="match status" value="1"/>
</dbReference>
<dbReference type="SUPFAM" id="SSF53756">
    <property type="entry name" value="UDP-Glycosyltransferase/glycogen phosphorylase"/>
    <property type="match status" value="1"/>
</dbReference>
<comment type="caution">
    <text evidence="4">The sequence shown here is derived from an EMBL/GenBank/DDBJ whole genome shotgun (WGS) entry which is preliminary data.</text>
</comment>
<feature type="domain" description="Glycosyltransferase subfamily 4-like N-terminal" evidence="3">
    <location>
        <begin position="19"/>
        <end position="184"/>
    </location>
</feature>
<evidence type="ECO:0000256" key="1">
    <source>
        <dbReference type="ARBA" id="ARBA00022676"/>
    </source>
</evidence>
<sequence length="420" mass="44569">MSERVVIASRIFRPEAGAAAFRLGALADELALRGHRVTVVTTIPPAGPDEDEGALTIRRWPVLRDRSGSVRGYLQYLSYDGPLFFRLLATRSDMVVVEPPPTTGVVARIACAITRTPYHYFAADVVSAAAAGVGVDPRVVRVLAALERWALNGSRRVLAVSEGVRRSLVELGVREDLIEVVGMGIDTGRFTFRPEQPAPVMKTLVYAGTMSEIHGAEVFVRAFASIAAAHPTARLLMIGRGVEAPALERLADELAPGRIEFRAPQSADDLSGEFSVAHAGLASVKPGVGYDFAFATKALSGLSAGAPVIYSGAGPLGPIVRDHDLGWAVGWAADEVAAAMEKALMEPPSVCRREELSRWVRTHHSLGAVAAVAADVVVGRPDGKEAGEVRPVSTTASLCVGDGQDRAEVRSVRPRSSRAC</sequence>
<dbReference type="Pfam" id="PF13579">
    <property type="entry name" value="Glyco_trans_4_4"/>
    <property type="match status" value="1"/>
</dbReference>
<keyword evidence="5" id="KW-1185">Reference proteome</keyword>
<evidence type="ECO:0000256" key="2">
    <source>
        <dbReference type="ARBA" id="ARBA00022679"/>
    </source>
</evidence>
<organism evidence="4 5">
    <name type="scientific">Pseudonocardia alni subsp. carboxydivorans</name>
    <dbReference type="NCBI Taxonomy" id="415010"/>
    <lineage>
        <taxon>Bacteria</taxon>
        <taxon>Bacillati</taxon>
        <taxon>Actinomycetota</taxon>
        <taxon>Actinomycetes</taxon>
        <taxon>Pseudonocardiales</taxon>
        <taxon>Pseudonocardiaceae</taxon>
        <taxon>Pseudonocardia</taxon>
    </lineage>
</organism>
<evidence type="ECO:0000313" key="4">
    <source>
        <dbReference type="EMBL" id="MEK6463656.1"/>
    </source>
</evidence>
<dbReference type="EMBL" id="JBBPIX010000003">
    <property type="protein sequence ID" value="MEK6463656.1"/>
    <property type="molecule type" value="Genomic_DNA"/>
</dbReference>
<proteinExistence type="predicted"/>
<keyword evidence="1" id="KW-0328">Glycosyltransferase</keyword>
<dbReference type="InterPro" id="IPR050194">
    <property type="entry name" value="Glycosyltransferase_grp1"/>
</dbReference>
<gene>
    <name evidence="4" type="ORF">WG925_07910</name>
</gene>
<protein>
    <submittedName>
        <fullName evidence="4">Glycosyltransferase family 4 protein</fullName>
    </submittedName>
</protein>
<evidence type="ECO:0000313" key="5">
    <source>
        <dbReference type="Proteomes" id="UP001367513"/>
    </source>
</evidence>
<dbReference type="PANTHER" id="PTHR45947">
    <property type="entry name" value="SULFOQUINOVOSYL TRANSFERASE SQD2"/>
    <property type="match status" value="1"/>
</dbReference>
<dbReference type="Proteomes" id="UP001367513">
    <property type="component" value="Unassembled WGS sequence"/>
</dbReference>
<dbReference type="Gene3D" id="3.40.50.2000">
    <property type="entry name" value="Glycogen Phosphorylase B"/>
    <property type="match status" value="2"/>
</dbReference>
<evidence type="ECO:0000259" key="3">
    <source>
        <dbReference type="Pfam" id="PF13579"/>
    </source>
</evidence>
<dbReference type="InterPro" id="IPR028098">
    <property type="entry name" value="Glyco_trans_4-like_N"/>
</dbReference>
<name>A0ABU9AB69_PSEA5</name>
<dbReference type="PANTHER" id="PTHR45947:SF3">
    <property type="entry name" value="SULFOQUINOVOSYL TRANSFERASE SQD2"/>
    <property type="match status" value="1"/>
</dbReference>
<dbReference type="RefSeq" id="WP_346102335.1">
    <property type="nucleotide sequence ID" value="NZ_BAAAOD010000010.1"/>
</dbReference>
<reference evidence="4 5" key="1">
    <citation type="submission" date="2024-03" db="EMBL/GenBank/DDBJ databases">
        <title>Draft genome sequence of Pseudonocardia carboxydivorans JCM 14827.</title>
        <authorList>
            <person name="Duangmal K."/>
        </authorList>
    </citation>
    <scope>NUCLEOTIDE SEQUENCE [LARGE SCALE GENOMIC DNA]</scope>
    <source>
        <strain evidence="4 5">JCM 14827</strain>
    </source>
</reference>
<keyword evidence="2" id="KW-0808">Transferase</keyword>